<protein>
    <submittedName>
        <fullName evidence="1">Uncharacterized protein</fullName>
    </submittedName>
</protein>
<reference evidence="1" key="1">
    <citation type="submission" date="2022-06" db="EMBL/GenBank/DDBJ databases">
        <title>Uncovering the hologenomic basis of an extraordinary plant invasion.</title>
        <authorList>
            <person name="Bieker V.C."/>
            <person name="Martin M.D."/>
            <person name="Gilbert T."/>
            <person name="Hodgins K."/>
            <person name="Battlay P."/>
            <person name="Petersen B."/>
            <person name="Wilson J."/>
        </authorList>
    </citation>
    <scope>NUCLEOTIDE SEQUENCE</scope>
    <source>
        <strain evidence="1">AA19_3_7</strain>
        <tissue evidence="1">Leaf</tissue>
    </source>
</reference>
<gene>
    <name evidence="1" type="ORF">M8C21_027125</name>
</gene>
<accession>A0AAD5CBQ6</accession>
<dbReference type="Proteomes" id="UP001206925">
    <property type="component" value="Unassembled WGS sequence"/>
</dbReference>
<organism evidence="1 2">
    <name type="scientific">Ambrosia artemisiifolia</name>
    <name type="common">Common ragweed</name>
    <dbReference type="NCBI Taxonomy" id="4212"/>
    <lineage>
        <taxon>Eukaryota</taxon>
        <taxon>Viridiplantae</taxon>
        <taxon>Streptophyta</taxon>
        <taxon>Embryophyta</taxon>
        <taxon>Tracheophyta</taxon>
        <taxon>Spermatophyta</taxon>
        <taxon>Magnoliopsida</taxon>
        <taxon>eudicotyledons</taxon>
        <taxon>Gunneridae</taxon>
        <taxon>Pentapetalae</taxon>
        <taxon>asterids</taxon>
        <taxon>campanulids</taxon>
        <taxon>Asterales</taxon>
        <taxon>Asteraceae</taxon>
        <taxon>Asteroideae</taxon>
        <taxon>Heliantheae alliance</taxon>
        <taxon>Heliantheae</taxon>
        <taxon>Ambrosia</taxon>
    </lineage>
</organism>
<dbReference type="AlphaFoldDB" id="A0AAD5CBQ6"/>
<comment type="caution">
    <text evidence="1">The sequence shown here is derived from an EMBL/GenBank/DDBJ whole genome shotgun (WGS) entry which is preliminary data.</text>
</comment>
<evidence type="ECO:0000313" key="2">
    <source>
        <dbReference type="Proteomes" id="UP001206925"/>
    </source>
</evidence>
<dbReference type="EMBL" id="JAMZMK010008971">
    <property type="protein sequence ID" value="KAI7737689.1"/>
    <property type="molecule type" value="Genomic_DNA"/>
</dbReference>
<evidence type="ECO:0000313" key="1">
    <source>
        <dbReference type="EMBL" id="KAI7737689.1"/>
    </source>
</evidence>
<name>A0AAD5CBQ6_AMBAR</name>
<keyword evidence="2" id="KW-1185">Reference proteome</keyword>
<sequence>MGMDKVDTRMIQMKLRLWCHDIATVMLEDVAEYQVPLLCEIDFRPADASTPQFRSHTTDFVSGILTGGLLTNGRGDARAAVTAGVERPNLADAIGVGKI</sequence>
<proteinExistence type="predicted"/>